<dbReference type="EMBL" id="CM010722">
    <property type="protein sequence ID" value="RZC75568.1"/>
    <property type="molecule type" value="Genomic_DNA"/>
</dbReference>
<sequence>MKKPRRTPDGGSAVIYSQCKGKGVNSVDHFDSGSRQDMLIVGTDASSSTLVCAMTEPIRIPTVMERVQEEVRRILGNKNEVLGIESDEYVGVSLHS</sequence>
<dbReference type="GO" id="GO:0016705">
    <property type="term" value="F:oxidoreductase activity, acting on paired donors, with incorporation or reduction of molecular oxygen"/>
    <property type="evidence" value="ECO:0007669"/>
    <property type="project" value="InterPro"/>
</dbReference>
<dbReference type="GO" id="GO:0020037">
    <property type="term" value="F:heme binding"/>
    <property type="evidence" value="ECO:0007669"/>
    <property type="project" value="InterPro"/>
</dbReference>
<dbReference type="Proteomes" id="UP000316621">
    <property type="component" value="Chromosome 8"/>
</dbReference>
<reference evidence="1 2" key="1">
    <citation type="journal article" date="2018" name="Science">
        <title>The opium poppy genome and morphinan production.</title>
        <authorList>
            <person name="Guo L."/>
            <person name="Winzer T."/>
            <person name="Yang X."/>
            <person name="Li Y."/>
            <person name="Ning Z."/>
            <person name="He Z."/>
            <person name="Teodor R."/>
            <person name="Lu Y."/>
            <person name="Bowser T.A."/>
            <person name="Graham I.A."/>
            <person name="Ye K."/>
        </authorList>
    </citation>
    <scope>NUCLEOTIDE SEQUENCE [LARGE SCALE GENOMIC DNA]</scope>
    <source>
        <strain evidence="2">cv. HN1</strain>
        <tissue evidence="1">Leaves</tissue>
    </source>
</reference>
<dbReference type="AlphaFoldDB" id="A0A4Y7KTR1"/>
<dbReference type="GO" id="GO:0004497">
    <property type="term" value="F:monooxygenase activity"/>
    <property type="evidence" value="ECO:0007669"/>
    <property type="project" value="InterPro"/>
</dbReference>
<evidence type="ECO:0000313" key="2">
    <source>
        <dbReference type="Proteomes" id="UP000316621"/>
    </source>
</evidence>
<keyword evidence="2" id="KW-1185">Reference proteome</keyword>
<dbReference type="Gene3D" id="1.10.630.10">
    <property type="entry name" value="Cytochrome P450"/>
    <property type="match status" value="1"/>
</dbReference>
<protein>
    <submittedName>
        <fullName evidence="1">Uncharacterized protein</fullName>
    </submittedName>
</protein>
<evidence type="ECO:0000313" key="1">
    <source>
        <dbReference type="EMBL" id="RZC75568.1"/>
    </source>
</evidence>
<name>A0A4Y7KTR1_PAPSO</name>
<dbReference type="GO" id="GO:0033075">
    <property type="term" value="P:isoquinoline alkaloid biosynthetic process"/>
    <property type="evidence" value="ECO:0007669"/>
    <property type="project" value="UniProtKB-ARBA"/>
</dbReference>
<dbReference type="Gramene" id="RZC75568">
    <property type="protein sequence ID" value="RZC75568"/>
    <property type="gene ID" value="C5167_051058"/>
</dbReference>
<accession>A0A4Y7KTR1</accession>
<dbReference type="GO" id="GO:0005506">
    <property type="term" value="F:iron ion binding"/>
    <property type="evidence" value="ECO:0007669"/>
    <property type="project" value="InterPro"/>
</dbReference>
<dbReference type="SUPFAM" id="SSF48264">
    <property type="entry name" value="Cytochrome P450"/>
    <property type="match status" value="1"/>
</dbReference>
<organism evidence="1 2">
    <name type="scientific">Papaver somniferum</name>
    <name type="common">Opium poppy</name>
    <dbReference type="NCBI Taxonomy" id="3469"/>
    <lineage>
        <taxon>Eukaryota</taxon>
        <taxon>Viridiplantae</taxon>
        <taxon>Streptophyta</taxon>
        <taxon>Embryophyta</taxon>
        <taxon>Tracheophyta</taxon>
        <taxon>Spermatophyta</taxon>
        <taxon>Magnoliopsida</taxon>
        <taxon>Ranunculales</taxon>
        <taxon>Papaveraceae</taxon>
        <taxon>Papaveroideae</taxon>
        <taxon>Papaver</taxon>
    </lineage>
</organism>
<dbReference type="InterPro" id="IPR036396">
    <property type="entry name" value="Cyt_P450_sf"/>
</dbReference>
<gene>
    <name evidence="1" type="ORF">C5167_051058</name>
</gene>
<dbReference type="Pfam" id="PF00067">
    <property type="entry name" value="p450"/>
    <property type="match status" value="1"/>
</dbReference>
<dbReference type="InterPro" id="IPR001128">
    <property type="entry name" value="Cyt_P450"/>
</dbReference>
<proteinExistence type="predicted"/>